<dbReference type="Proteomes" id="UP001634394">
    <property type="component" value="Unassembled WGS sequence"/>
</dbReference>
<dbReference type="InterPro" id="IPR036543">
    <property type="entry name" value="Guanylate-bd_C_sf"/>
</dbReference>
<reference evidence="2 3" key="1">
    <citation type="submission" date="2024-11" db="EMBL/GenBank/DDBJ databases">
        <title>Chromosome-level genome assembly of the freshwater bivalve Anodonta woodiana.</title>
        <authorList>
            <person name="Chen X."/>
        </authorList>
    </citation>
    <scope>NUCLEOTIDE SEQUENCE [LARGE SCALE GENOMIC DNA]</scope>
    <source>
        <strain evidence="2">MN2024</strain>
        <tissue evidence="2">Gills</tissue>
    </source>
</reference>
<dbReference type="Gene3D" id="1.20.1000.10">
    <property type="entry name" value="Guanylate-binding protein, C-terminal domain"/>
    <property type="match status" value="1"/>
</dbReference>
<name>A0ABD3WDE4_SINWO</name>
<feature type="domain" description="Guanylate-binding protein/Atlastin C-terminal" evidence="1">
    <location>
        <begin position="2"/>
        <end position="69"/>
    </location>
</feature>
<feature type="non-terminal residue" evidence="2">
    <location>
        <position position="72"/>
    </location>
</feature>
<protein>
    <recommendedName>
        <fullName evidence="1">Guanylate-binding protein/Atlastin C-terminal domain-containing protein</fullName>
    </recommendedName>
</protein>
<sequence>SALDMMAQIENNKAVEACVQLYVEKMNETLGLPVPNDNVLSEAHHRCIKDAIALFLKNAVYDENQKYQRDAN</sequence>
<proteinExistence type="predicted"/>
<dbReference type="PANTHER" id="PTHR10751">
    <property type="entry name" value="GUANYLATE BINDING PROTEIN"/>
    <property type="match status" value="1"/>
</dbReference>
<keyword evidence="3" id="KW-1185">Reference proteome</keyword>
<comment type="caution">
    <text evidence="2">The sequence shown here is derived from an EMBL/GenBank/DDBJ whole genome shotgun (WGS) entry which is preliminary data.</text>
</comment>
<dbReference type="InterPro" id="IPR003191">
    <property type="entry name" value="Guanylate-bd/ATL_C"/>
</dbReference>
<evidence type="ECO:0000313" key="2">
    <source>
        <dbReference type="EMBL" id="KAL3871949.1"/>
    </source>
</evidence>
<dbReference type="EMBL" id="JBJQND010000007">
    <property type="protein sequence ID" value="KAL3871949.1"/>
    <property type="molecule type" value="Genomic_DNA"/>
</dbReference>
<dbReference type="Pfam" id="PF02841">
    <property type="entry name" value="GBP_C"/>
    <property type="match status" value="1"/>
</dbReference>
<dbReference type="AlphaFoldDB" id="A0ABD3WDE4"/>
<evidence type="ECO:0000313" key="3">
    <source>
        <dbReference type="Proteomes" id="UP001634394"/>
    </source>
</evidence>
<evidence type="ECO:0000259" key="1">
    <source>
        <dbReference type="Pfam" id="PF02841"/>
    </source>
</evidence>
<feature type="non-terminal residue" evidence="2">
    <location>
        <position position="1"/>
    </location>
</feature>
<gene>
    <name evidence="2" type="ORF">ACJMK2_039921</name>
</gene>
<accession>A0ABD3WDE4</accession>
<organism evidence="2 3">
    <name type="scientific">Sinanodonta woodiana</name>
    <name type="common">Chinese pond mussel</name>
    <name type="synonym">Anodonta woodiana</name>
    <dbReference type="NCBI Taxonomy" id="1069815"/>
    <lineage>
        <taxon>Eukaryota</taxon>
        <taxon>Metazoa</taxon>
        <taxon>Spiralia</taxon>
        <taxon>Lophotrochozoa</taxon>
        <taxon>Mollusca</taxon>
        <taxon>Bivalvia</taxon>
        <taxon>Autobranchia</taxon>
        <taxon>Heteroconchia</taxon>
        <taxon>Palaeoheterodonta</taxon>
        <taxon>Unionida</taxon>
        <taxon>Unionoidea</taxon>
        <taxon>Unionidae</taxon>
        <taxon>Unioninae</taxon>
        <taxon>Sinanodonta</taxon>
    </lineage>
</organism>
<dbReference type="SUPFAM" id="SSF48340">
    <property type="entry name" value="Interferon-induced guanylate-binding protein 1 (GBP1), C-terminal domain"/>
    <property type="match status" value="1"/>
</dbReference>